<comment type="caution">
    <text evidence="1">The sequence shown here is derived from an EMBL/GenBank/DDBJ whole genome shotgun (WGS) entry which is preliminary data.</text>
</comment>
<organism evidence="1 2">
    <name type="scientific">Siphonobacter curvatus</name>
    <dbReference type="NCBI Taxonomy" id="2094562"/>
    <lineage>
        <taxon>Bacteria</taxon>
        <taxon>Pseudomonadati</taxon>
        <taxon>Bacteroidota</taxon>
        <taxon>Cytophagia</taxon>
        <taxon>Cytophagales</taxon>
        <taxon>Cytophagaceae</taxon>
        <taxon>Siphonobacter</taxon>
    </lineage>
</organism>
<gene>
    <name evidence="1" type="ORF">C5O19_14995</name>
</gene>
<name>A0A2S7IT32_9BACT</name>
<dbReference type="SUPFAM" id="SSF50494">
    <property type="entry name" value="Trypsin-like serine proteases"/>
    <property type="match status" value="1"/>
</dbReference>
<sequence length="321" mass="34256">MNYQKAVQAKSVLSGQLLATQHKIVRAFGLDTVLESSTRLIQPAIAGIGIGREGAEDYHIRVLVQNPLSPQEITALATVLEVDEPDLRMIHANQVIAFNEPIRRSQRPLWYGVSIGHELVSAGTLGCTVYDQGKTYWLSNNHVFANGNEAKTGDPIWQPGVRDGGSNASRVGTLARFVPIDFSGTNEVDAALAEPLDNSLVSTNFPPSNPPLATLTGITTPTYGMKVEKYGRTTGYTTGTVVSLSTDLPVTFGRKQAYFVDQIEIEGEDGNAFSQPGDSGSIIVEAGTGLVVGLLFAGDGNLTFANPIANVLRALNVTLSK</sequence>
<evidence type="ECO:0008006" key="3">
    <source>
        <dbReference type="Google" id="ProtNLM"/>
    </source>
</evidence>
<reference evidence="2" key="1">
    <citation type="submission" date="2018-02" db="EMBL/GenBank/DDBJ databases">
        <title>Genome sequencing of Solimonas sp. HR-BB.</title>
        <authorList>
            <person name="Lee Y."/>
            <person name="Jeon C.O."/>
        </authorList>
    </citation>
    <scope>NUCLEOTIDE SEQUENCE [LARGE SCALE GENOMIC DNA]</scope>
    <source>
        <strain evidence="2">HR-U</strain>
    </source>
</reference>
<dbReference type="InterPro" id="IPR043504">
    <property type="entry name" value="Peptidase_S1_PA_chymotrypsin"/>
</dbReference>
<dbReference type="EMBL" id="PTRA01000001">
    <property type="protein sequence ID" value="PQA60865.1"/>
    <property type="molecule type" value="Genomic_DNA"/>
</dbReference>
<evidence type="ECO:0000313" key="2">
    <source>
        <dbReference type="Proteomes" id="UP000239590"/>
    </source>
</evidence>
<dbReference type="RefSeq" id="WP_104713599.1">
    <property type="nucleotide sequence ID" value="NZ_PTRA01000001.1"/>
</dbReference>
<dbReference type="OrthoDB" id="104542at2"/>
<keyword evidence="2" id="KW-1185">Reference proteome</keyword>
<dbReference type="InterPro" id="IPR009003">
    <property type="entry name" value="Peptidase_S1_PA"/>
</dbReference>
<evidence type="ECO:0000313" key="1">
    <source>
        <dbReference type="EMBL" id="PQA60865.1"/>
    </source>
</evidence>
<accession>A0A2S7IT32</accession>
<dbReference type="AlphaFoldDB" id="A0A2S7IT32"/>
<dbReference type="Gene3D" id="2.40.10.10">
    <property type="entry name" value="Trypsin-like serine proteases"/>
    <property type="match status" value="2"/>
</dbReference>
<protein>
    <recommendedName>
        <fullName evidence="3">Peptidase S1 domain-containing protein</fullName>
    </recommendedName>
</protein>
<proteinExistence type="predicted"/>
<dbReference type="Proteomes" id="UP000239590">
    <property type="component" value="Unassembled WGS sequence"/>
</dbReference>